<dbReference type="EMBL" id="CAFBPU010000085">
    <property type="protein sequence ID" value="CAB5040773.1"/>
    <property type="molecule type" value="Genomic_DNA"/>
</dbReference>
<dbReference type="AlphaFoldDB" id="A0A6J7SI87"/>
<organism evidence="2">
    <name type="scientific">freshwater metagenome</name>
    <dbReference type="NCBI Taxonomy" id="449393"/>
    <lineage>
        <taxon>unclassified sequences</taxon>
        <taxon>metagenomes</taxon>
        <taxon>ecological metagenomes</taxon>
    </lineage>
</organism>
<reference evidence="2" key="1">
    <citation type="submission" date="2020-05" db="EMBL/GenBank/DDBJ databases">
        <authorList>
            <person name="Chiriac C."/>
            <person name="Salcher M."/>
            <person name="Ghai R."/>
            <person name="Kavagutti S V."/>
        </authorList>
    </citation>
    <scope>NUCLEOTIDE SEQUENCE</scope>
</reference>
<feature type="region of interest" description="Disordered" evidence="1">
    <location>
        <begin position="82"/>
        <end position="123"/>
    </location>
</feature>
<protein>
    <submittedName>
        <fullName evidence="2">Unannotated protein</fullName>
    </submittedName>
</protein>
<gene>
    <name evidence="2" type="ORF">UFOPK4150_02385</name>
</gene>
<dbReference type="InterPro" id="IPR011051">
    <property type="entry name" value="RmlC_Cupin_sf"/>
</dbReference>
<proteinExistence type="predicted"/>
<accession>A0A6J7SI87</accession>
<evidence type="ECO:0000256" key="1">
    <source>
        <dbReference type="SAM" id="MobiDB-lite"/>
    </source>
</evidence>
<name>A0A6J7SI87_9ZZZZ</name>
<evidence type="ECO:0000313" key="2">
    <source>
        <dbReference type="EMBL" id="CAB5040773.1"/>
    </source>
</evidence>
<sequence>MAGITRARFESSTDVRHFADGKGQMHTLDIDGMAVGRAVFEPGWQWSQHVKPIAGTDSCQAPHAGYILSGHMTVRVDDGTVQNFDPGDCAGPPTSTNASVSREARGCRRTPARRGATSPPGSA</sequence>
<dbReference type="InterPro" id="IPR014710">
    <property type="entry name" value="RmlC-like_jellyroll"/>
</dbReference>
<dbReference type="Gene3D" id="2.60.120.10">
    <property type="entry name" value="Jelly Rolls"/>
    <property type="match status" value="1"/>
</dbReference>
<dbReference type="SUPFAM" id="SSF51182">
    <property type="entry name" value="RmlC-like cupins"/>
    <property type="match status" value="1"/>
</dbReference>